<dbReference type="RefSeq" id="WP_216150577.1">
    <property type="nucleotide sequence ID" value="NZ_JAHLDV010000042.1"/>
</dbReference>
<dbReference type="CDD" id="cd09024">
    <property type="entry name" value="Aldose_epim_lacX"/>
    <property type="match status" value="1"/>
</dbReference>
<gene>
    <name evidence="1" type="ORF">KPL37_14840</name>
</gene>
<dbReference type="PANTHER" id="PTHR11122">
    <property type="entry name" value="APOSPORY-ASSOCIATED PROTEIN C-RELATED"/>
    <property type="match status" value="1"/>
</dbReference>
<dbReference type="InterPro" id="IPR008183">
    <property type="entry name" value="Aldose_1/G6P_1-epimerase"/>
</dbReference>
<name>A0ABS6BVQ0_9CLOT</name>
<dbReference type="EMBL" id="JAHLDV010000042">
    <property type="protein sequence ID" value="MBU3161000.1"/>
    <property type="molecule type" value="Genomic_DNA"/>
</dbReference>
<sequence>MVTLENEFLVINAKNEGAELISIFLKKDKIEYLWQGDPNYWRFHAPICFPIIGSLIKDTCFVDDKPYKMTVHGFARDMNFDIYKQEKDSVSFILRSNDETLKKYPCKFSLIISYKLVGNKLTVFYEVRNEDNKDIYFSIGAHTAFNCPVKPELNFEDYYLSFKEKQKIEPYLLSSGFLSDKKKVLFEKTDRIDVSKELFENDVIVLENLKNKEITLGTDKNDHKVTVSFEDFPYFATWTKPTGAPFICIEPWFGLPDSAGLSVELKNKKGIQKLKNKGIFTCNYKITII</sequence>
<protein>
    <submittedName>
        <fullName evidence="1">Aldose 1-epimerase family protein</fullName>
    </submittedName>
</protein>
<comment type="caution">
    <text evidence="1">The sequence shown here is derived from an EMBL/GenBank/DDBJ whole genome shotgun (WGS) entry which is preliminary data.</text>
</comment>
<dbReference type="InterPro" id="IPR037481">
    <property type="entry name" value="LacX"/>
</dbReference>
<keyword evidence="2" id="KW-1185">Reference proteome</keyword>
<evidence type="ECO:0000313" key="2">
    <source>
        <dbReference type="Proteomes" id="UP000776252"/>
    </source>
</evidence>
<dbReference type="Proteomes" id="UP000776252">
    <property type="component" value="Unassembled WGS sequence"/>
</dbReference>
<organism evidence="1 2">
    <name type="scientific">Clostridium frigoris</name>
    <dbReference type="NCBI Taxonomy" id="205327"/>
    <lineage>
        <taxon>Bacteria</taxon>
        <taxon>Bacillati</taxon>
        <taxon>Bacillota</taxon>
        <taxon>Clostridia</taxon>
        <taxon>Eubacteriales</taxon>
        <taxon>Clostridiaceae</taxon>
        <taxon>Clostridium</taxon>
    </lineage>
</organism>
<reference evidence="1 2" key="1">
    <citation type="submission" date="2021-06" db="EMBL/GenBank/DDBJ databases">
        <title>Clostridia strains as spoilage organisms.</title>
        <authorList>
            <person name="Wambui J."/>
            <person name="Stephan R."/>
            <person name="Stevens M.J.A."/>
        </authorList>
    </citation>
    <scope>NUCLEOTIDE SEQUENCE [LARGE SCALE GENOMIC DNA]</scope>
    <source>
        <strain evidence="1 2">DSM 14204</strain>
    </source>
</reference>
<dbReference type="Pfam" id="PF01263">
    <property type="entry name" value="Aldose_epim"/>
    <property type="match status" value="1"/>
</dbReference>
<accession>A0ABS6BVQ0</accession>
<evidence type="ECO:0000313" key="1">
    <source>
        <dbReference type="EMBL" id="MBU3161000.1"/>
    </source>
</evidence>
<proteinExistence type="predicted"/>
<dbReference type="PANTHER" id="PTHR11122:SF13">
    <property type="entry name" value="GLUCOSE-6-PHOSPHATE 1-EPIMERASE"/>
    <property type="match status" value="1"/>
</dbReference>